<name>A0A316VBL0_9BASI</name>
<evidence type="ECO:0000259" key="5">
    <source>
        <dbReference type="Pfam" id="PF09597"/>
    </source>
</evidence>
<accession>A0A316VBL0</accession>
<evidence type="ECO:0000256" key="4">
    <source>
        <dbReference type="ARBA" id="ARBA00035129"/>
    </source>
</evidence>
<dbReference type="InterPro" id="IPR039603">
    <property type="entry name" value="Ribosomal_mS41"/>
</dbReference>
<comment type="subcellular location">
    <subcellularLocation>
        <location evidence="1">Mitochondrion</location>
    </subcellularLocation>
</comment>
<dbReference type="AlphaFoldDB" id="A0A316VBL0"/>
<dbReference type="GeneID" id="37020383"/>
<evidence type="ECO:0000256" key="3">
    <source>
        <dbReference type="ARBA" id="ARBA00023128"/>
    </source>
</evidence>
<evidence type="ECO:0000256" key="2">
    <source>
        <dbReference type="ARBA" id="ARBA00010492"/>
    </source>
</evidence>
<evidence type="ECO:0000313" key="6">
    <source>
        <dbReference type="EMBL" id="PWN34860.1"/>
    </source>
</evidence>
<dbReference type="OrthoDB" id="18595at2759"/>
<dbReference type="EMBL" id="KZ819603">
    <property type="protein sequence ID" value="PWN34860.1"/>
    <property type="molecule type" value="Genomic_DNA"/>
</dbReference>
<proteinExistence type="inferred from homology"/>
<comment type="similarity">
    <text evidence="2">Belongs to the mitochondrion-specific ribosomal protein mS41 family.</text>
</comment>
<dbReference type="STRING" id="1280837.A0A316VBL0"/>
<reference evidence="6 7" key="1">
    <citation type="journal article" date="2018" name="Mol. Biol. Evol.">
        <title>Broad Genomic Sampling Reveals a Smut Pathogenic Ancestry of the Fungal Clade Ustilaginomycotina.</title>
        <authorList>
            <person name="Kijpornyongpan T."/>
            <person name="Mondo S.J."/>
            <person name="Barry K."/>
            <person name="Sandor L."/>
            <person name="Lee J."/>
            <person name="Lipzen A."/>
            <person name="Pangilinan J."/>
            <person name="LaButti K."/>
            <person name="Hainaut M."/>
            <person name="Henrissat B."/>
            <person name="Grigoriev I.V."/>
            <person name="Spatafora J.W."/>
            <person name="Aime M.C."/>
        </authorList>
    </citation>
    <scope>NUCLEOTIDE SEQUENCE [LARGE SCALE GENOMIC DNA]</scope>
    <source>
        <strain evidence="6 7">MCA 3882</strain>
    </source>
</reference>
<keyword evidence="7" id="KW-1185">Reference proteome</keyword>
<feature type="domain" description="Small ribosomal subunit protein mS41 SAM" evidence="5">
    <location>
        <begin position="2"/>
        <end position="35"/>
    </location>
</feature>
<organism evidence="6 7">
    <name type="scientific">Meira miltonrushii</name>
    <dbReference type="NCBI Taxonomy" id="1280837"/>
    <lineage>
        <taxon>Eukaryota</taxon>
        <taxon>Fungi</taxon>
        <taxon>Dikarya</taxon>
        <taxon>Basidiomycota</taxon>
        <taxon>Ustilaginomycotina</taxon>
        <taxon>Exobasidiomycetes</taxon>
        <taxon>Exobasidiales</taxon>
        <taxon>Brachybasidiaceae</taxon>
        <taxon>Meira</taxon>
    </lineage>
</organism>
<dbReference type="InParanoid" id="A0A316VBL0"/>
<dbReference type="Proteomes" id="UP000245771">
    <property type="component" value="Unassembled WGS sequence"/>
</dbReference>
<gene>
    <name evidence="6" type="ORF">FA14DRAFT_160282</name>
</gene>
<sequence length="73" mass="8483">MDSLLGLNGFKLKEAGVPVKERRYFLWCLERFKQGQHPSEVAYDIKPKKTIRGWGPRVQNGIRVRGMKRPGEK</sequence>
<evidence type="ECO:0000256" key="1">
    <source>
        <dbReference type="ARBA" id="ARBA00004173"/>
    </source>
</evidence>
<dbReference type="RefSeq" id="XP_025355162.1">
    <property type="nucleotide sequence ID" value="XM_025498602.1"/>
</dbReference>
<dbReference type="InterPro" id="IPR019083">
    <property type="entry name" value="SAM_Ribosomal_mS41"/>
</dbReference>
<protein>
    <recommendedName>
        <fullName evidence="4">Small ribosomal subunit protein mS41</fullName>
    </recommendedName>
</protein>
<dbReference type="PANTHER" id="PTHR28235:SF1">
    <property type="entry name" value="SMALL RIBOSOMAL SUBUNIT PROTEIN MS41"/>
    <property type="match status" value="1"/>
</dbReference>
<keyword evidence="3" id="KW-0496">Mitochondrion</keyword>
<dbReference type="PANTHER" id="PTHR28235">
    <property type="entry name" value="PROTEIN FYV4, MITOCHONDRIAL"/>
    <property type="match status" value="1"/>
</dbReference>
<evidence type="ECO:0000313" key="7">
    <source>
        <dbReference type="Proteomes" id="UP000245771"/>
    </source>
</evidence>
<dbReference type="GO" id="GO:0005739">
    <property type="term" value="C:mitochondrion"/>
    <property type="evidence" value="ECO:0007669"/>
    <property type="project" value="UniProtKB-SubCell"/>
</dbReference>
<dbReference type="Pfam" id="PF09597">
    <property type="entry name" value="SAM_Ribosomal_mS41"/>
    <property type="match status" value="1"/>
</dbReference>